<protein>
    <submittedName>
        <fullName evidence="1">Uncharacterized protein</fullName>
    </submittedName>
</protein>
<sequence>MAQRLSRHKGTYEAVANIRQAGIMLNLRLTDFISPGHIYGILQVLGYAPRPLTQPKALLAHDKIINRECTNDKNKFYIFRAMRRRRRASFRA</sequence>
<dbReference type="Proteomes" id="UP000494216">
    <property type="component" value="Unassembled WGS sequence"/>
</dbReference>
<gene>
    <name evidence="1" type="ORF">METHB2_60029</name>
</gene>
<accession>A0A8S0YAL0</accession>
<comment type="caution">
    <text evidence="1">The sequence shown here is derived from an EMBL/GenBank/DDBJ whole genome shotgun (WGS) entry which is preliminary data.</text>
</comment>
<evidence type="ECO:0000313" key="2">
    <source>
        <dbReference type="Proteomes" id="UP000494216"/>
    </source>
</evidence>
<proteinExistence type="predicted"/>
<dbReference type="AlphaFoldDB" id="A0A8S0YAL0"/>
<organism evidence="1 2">
    <name type="scientific">Candidatus Methylobacter favarea</name>
    <dbReference type="NCBI Taxonomy" id="2707345"/>
    <lineage>
        <taxon>Bacteria</taxon>
        <taxon>Pseudomonadati</taxon>
        <taxon>Pseudomonadota</taxon>
        <taxon>Gammaproteobacteria</taxon>
        <taxon>Methylococcales</taxon>
        <taxon>Methylococcaceae</taxon>
        <taxon>Methylobacter</taxon>
    </lineage>
</organism>
<dbReference type="EMBL" id="CADCXN010000091">
    <property type="protein sequence ID" value="CAA9892137.1"/>
    <property type="molecule type" value="Genomic_DNA"/>
</dbReference>
<reference evidence="1 2" key="1">
    <citation type="submission" date="2020-02" db="EMBL/GenBank/DDBJ databases">
        <authorList>
            <person name="Hogendoorn C."/>
        </authorList>
    </citation>
    <scope>NUCLEOTIDE SEQUENCE [LARGE SCALE GENOMIC DNA]</scope>
    <source>
        <strain evidence="1">METHB21</strain>
    </source>
</reference>
<name>A0A8S0YAL0_9GAMM</name>
<evidence type="ECO:0000313" key="1">
    <source>
        <dbReference type="EMBL" id="CAA9892137.1"/>
    </source>
</evidence>
<keyword evidence="2" id="KW-1185">Reference proteome</keyword>